<comment type="caution">
    <text evidence="1">The sequence shown here is derived from an EMBL/GenBank/DDBJ whole genome shotgun (WGS) entry which is preliminary data.</text>
</comment>
<dbReference type="EMBL" id="JAUYZG010000007">
    <property type="protein sequence ID" value="KAK2902653.1"/>
    <property type="molecule type" value="Genomic_DNA"/>
</dbReference>
<gene>
    <name evidence="1" type="ORF">Q8A67_007366</name>
</gene>
<protein>
    <submittedName>
        <fullName evidence="1">Uncharacterized protein</fullName>
    </submittedName>
</protein>
<keyword evidence="2" id="KW-1185">Reference proteome</keyword>
<evidence type="ECO:0000313" key="1">
    <source>
        <dbReference type="EMBL" id="KAK2902653.1"/>
    </source>
</evidence>
<reference evidence="1" key="1">
    <citation type="submission" date="2023-08" db="EMBL/GenBank/DDBJ databases">
        <title>Chromosome-level Genome Assembly of mud carp (Cirrhinus molitorella).</title>
        <authorList>
            <person name="Liu H."/>
        </authorList>
    </citation>
    <scope>NUCLEOTIDE SEQUENCE</scope>
    <source>
        <strain evidence="1">Prfri</strain>
        <tissue evidence="1">Muscle</tissue>
    </source>
</reference>
<dbReference type="AlphaFoldDB" id="A0AA88PUW1"/>
<name>A0AA88PUW1_9TELE</name>
<proteinExistence type="predicted"/>
<evidence type="ECO:0000313" key="2">
    <source>
        <dbReference type="Proteomes" id="UP001187343"/>
    </source>
</evidence>
<organism evidence="1 2">
    <name type="scientific">Cirrhinus molitorella</name>
    <name type="common">mud carp</name>
    <dbReference type="NCBI Taxonomy" id="172907"/>
    <lineage>
        <taxon>Eukaryota</taxon>
        <taxon>Metazoa</taxon>
        <taxon>Chordata</taxon>
        <taxon>Craniata</taxon>
        <taxon>Vertebrata</taxon>
        <taxon>Euteleostomi</taxon>
        <taxon>Actinopterygii</taxon>
        <taxon>Neopterygii</taxon>
        <taxon>Teleostei</taxon>
        <taxon>Ostariophysi</taxon>
        <taxon>Cypriniformes</taxon>
        <taxon>Cyprinidae</taxon>
        <taxon>Labeoninae</taxon>
        <taxon>Labeonini</taxon>
        <taxon>Cirrhinus</taxon>
    </lineage>
</organism>
<dbReference type="Proteomes" id="UP001187343">
    <property type="component" value="Unassembled WGS sequence"/>
</dbReference>
<sequence>MIWYDPFLPLPASVVRSVFRRDLGHEVSFVLTVFPRRKPLSQRRASCQHVQHQKTEEEVPVGGYRLSRFSSAAHPESVLKQIFTTCCQDDHF</sequence>
<accession>A0AA88PUW1</accession>